<gene>
    <name evidence="2" type="ORF">S03H2_61658</name>
</gene>
<proteinExistence type="predicted"/>
<comment type="caution">
    <text evidence="2">The sequence shown here is derived from an EMBL/GenBank/DDBJ whole genome shotgun (WGS) entry which is preliminary data.</text>
</comment>
<reference evidence="2" key="1">
    <citation type="journal article" date="2014" name="Front. Microbiol.">
        <title>High frequency of phylogenetically diverse reductive dehalogenase-homologous genes in deep subseafloor sedimentary metagenomes.</title>
        <authorList>
            <person name="Kawai M."/>
            <person name="Futagami T."/>
            <person name="Toyoda A."/>
            <person name="Takaki Y."/>
            <person name="Nishi S."/>
            <person name="Hori S."/>
            <person name="Arai W."/>
            <person name="Tsubouchi T."/>
            <person name="Morono Y."/>
            <person name="Uchiyama I."/>
            <person name="Ito T."/>
            <person name="Fujiyama A."/>
            <person name="Inagaki F."/>
            <person name="Takami H."/>
        </authorList>
    </citation>
    <scope>NUCLEOTIDE SEQUENCE</scope>
    <source>
        <strain evidence="2">Expedition CK06-06</strain>
    </source>
</reference>
<evidence type="ECO:0000256" key="1">
    <source>
        <dbReference type="SAM" id="Phobius"/>
    </source>
</evidence>
<dbReference type="AlphaFoldDB" id="X1KTC5"/>
<keyword evidence="1" id="KW-1133">Transmembrane helix</keyword>
<accession>X1KTC5</accession>
<dbReference type="EMBL" id="BARU01039814">
    <property type="protein sequence ID" value="GAH85248.1"/>
    <property type="molecule type" value="Genomic_DNA"/>
</dbReference>
<evidence type="ECO:0000313" key="2">
    <source>
        <dbReference type="EMBL" id="GAH85248.1"/>
    </source>
</evidence>
<feature type="transmembrane region" description="Helical" evidence="1">
    <location>
        <begin position="6"/>
        <end position="25"/>
    </location>
</feature>
<sequence length="79" mass="9319">MQLDIGNIVSVFIGGLLVFAGQWFASWRSAQIEVQKWKQEELREVRRDIVRFREERAKPVFEALDRMAHIWDTDSLGEL</sequence>
<organism evidence="2">
    <name type="scientific">marine sediment metagenome</name>
    <dbReference type="NCBI Taxonomy" id="412755"/>
    <lineage>
        <taxon>unclassified sequences</taxon>
        <taxon>metagenomes</taxon>
        <taxon>ecological metagenomes</taxon>
    </lineage>
</organism>
<keyword evidence="1" id="KW-0812">Transmembrane</keyword>
<protein>
    <submittedName>
        <fullName evidence="2">Uncharacterized protein</fullName>
    </submittedName>
</protein>
<feature type="non-terminal residue" evidence="2">
    <location>
        <position position="79"/>
    </location>
</feature>
<keyword evidence="1" id="KW-0472">Membrane</keyword>
<name>X1KTC5_9ZZZZ</name>